<sequence>MRIREEYEKAMSLKRRPGRRVLAAAASAVLAVSAMMQVPAAHAVIPPKPQGYPIAHLYESCTDASAHAQGYPEWHYGETGRRYLSDGTIQFTNRTDQVVPYTGTIETESNHDISATSAAKLPSGWNTTAKSDIGLKMSNGWVEGETVGPVKLKPGESIRVEYGVLEKDFVSMFVTCRDGVLQNSNGANVIRGTGPAGRYAFVYLIHADGSISDLAMQIPSRHAGANSKPMGSDAYTAMSGPSLESVAKPTDHVVEPAVAPQKDPSWPAKGQTCRARDIAWYPYDISSIQPTYRKPGYSTDFLNWSKAPYDYHPVTDFVVGAQYNGYANWMGRYGRPPAGWLGSVDSTYRAYMPVGTALGAVHLQPGERVRVTYGTTMTRVNYREIHCGRDGKYSLVSNYGTASAPSGFWAEATVTSRDGSVRKIDVTPDKYRQLPLPTQSDR</sequence>
<evidence type="ECO:0000313" key="3">
    <source>
        <dbReference type="Proteomes" id="UP000259211"/>
    </source>
</evidence>
<feature type="signal peptide" evidence="1">
    <location>
        <begin position="1"/>
        <end position="43"/>
    </location>
</feature>
<organism evidence="2 3">
    <name type="scientific">Cutibacterium avidum</name>
    <dbReference type="NCBI Taxonomy" id="33010"/>
    <lineage>
        <taxon>Bacteria</taxon>
        <taxon>Bacillati</taxon>
        <taxon>Actinomycetota</taxon>
        <taxon>Actinomycetes</taxon>
        <taxon>Propionibacteriales</taxon>
        <taxon>Propionibacteriaceae</taxon>
        <taxon>Cutibacterium</taxon>
    </lineage>
</organism>
<name>A0A3E2DHU0_9ACTN</name>
<evidence type="ECO:0000313" key="2">
    <source>
        <dbReference type="EMBL" id="RFT44854.1"/>
    </source>
</evidence>
<evidence type="ECO:0000256" key="1">
    <source>
        <dbReference type="SAM" id="SignalP"/>
    </source>
</evidence>
<reference evidence="2 3" key="1">
    <citation type="submission" date="2017-07" db="EMBL/GenBank/DDBJ databases">
        <authorList>
            <person name="Sun Z.S."/>
            <person name="Albrecht U."/>
            <person name="Echele G."/>
            <person name="Lee C.C."/>
        </authorList>
    </citation>
    <scope>NUCLEOTIDE SEQUENCE [LARGE SCALE GENOMIC DNA]</scope>
    <source>
        <strain evidence="2 3">P16-029</strain>
    </source>
</reference>
<feature type="chain" id="PRO_5017614284" description="Secreted protein" evidence="1">
    <location>
        <begin position="44"/>
        <end position="442"/>
    </location>
</feature>
<gene>
    <name evidence="2" type="ORF">CHT91_05130</name>
</gene>
<keyword evidence="1" id="KW-0732">Signal</keyword>
<comment type="caution">
    <text evidence="2">The sequence shown here is derived from an EMBL/GenBank/DDBJ whole genome shotgun (WGS) entry which is preliminary data.</text>
</comment>
<dbReference type="EMBL" id="NOWI01000004">
    <property type="protein sequence ID" value="RFT44854.1"/>
    <property type="molecule type" value="Genomic_DNA"/>
</dbReference>
<proteinExistence type="predicted"/>
<protein>
    <recommendedName>
        <fullName evidence="4">Secreted protein</fullName>
    </recommendedName>
</protein>
<accession>A0A3E2DHU0</accession>
<dbReference type="AlphaFoldDB" id="A0A3E2DHU0"/>
<dbReference type="Proteomes" id="UP000259211">
    <property type="component" value="Unassembled WGS sequence"/>
</dbReference>
<evidence type="ECO:0008006" key="4">
    <source>
        <dbReference type="Google" id="ProtNLM"/>
    </source>
</evidence>